<gene>
    <name evidence="1" type="ORF">H9753_07320</name>
</gene>
<dbReference type="SUPFAM" id="SSF53254">
    <property type="entry name" value="Phosphoglycerate mutase-like"/>
    <property type="match status" value="1"/>
</dbReference>
<name>A0A9D2PPP3_9FIRM</name>
<dbReference type="SMART" id="SM00855">
    <property type="entry name" value="PGAM"/>
    <property type="match status" value="1"/>
</dbReference>
<dbReference type="Gene3D" id="3.40.50.1240">
    <property type="entry name" value="Phosphoglycerate mutase-like"/>
    <property type="match status" value="1"/>
</dbReference>
<dbReference type="PANTHER" id="PTHR48100">
    <property type="entry name" value="BROAD-SPECIFICITY PHOSPHATASE YOR283W-RELATED"/>
    <property type="match status" value="1"/>
</dbReference>
<dbReference type="Proteomes" id="UP000823886">
    <property type="component" value="Unassembled WGS sequence"/>
</dbReference>
<dbReference type="CDD" id="cd07067">
    <property type="entry name" value="HP_PGM_like"/>
    <property type="match status" value="1"/>
</dbReference>
<reference evidence="1" key="1">
    <citation type="journal article" date="2021" name="PeerJ">
        <title>Extensive microbial diversity within the chicken gut microbiome revealed by metagenomics and culture.</title>
        <authorList>
            <person name="Gilroy R."/>
            <person name="Ravi A."/>
            <person name="Getino M."/>
            <person name="Pursley I."/>
            <person name="Horton D.L."/>
            <person name="Alikhan N.F."/>
            <person name="Baker D."/>
            <person name="Gharbi K."/>
            <person name="Hall N."/>
            <person name="Watson M."/>
            <person name="Adriaenssens E.M."/>
            <person name="Foster-Nyarko E."/>
            <person name="Jarju S."/>
            <person name="Secka A."/>
            <person name="Antonio M."/>
            <person name="Oren A."/>
            <person name="Chaudhuri R.R."/>
            <person name="La Ragione R."/>
            <person name="Hildebrand F."/>
            <person name="Pallen M.J."/>
        </authorList>
    </citation>
    <scope>NUCLEOTIDE SEQUENCE</scope>
    <source>
        <strain evidence="1">ChiBcec2-3848</strain>
    </source>
</reference>
<protein>
    <submittedName>
        <fullName evidence="1">Histidine phosphatase family protein</fullName>
    </submittedName>
</protein>
<reference evidence="1" key="2">
    <citation type="submission" date="2021-04" db="EMBL/GenBank/DDBJ databases">
        <authorList>
            <person name="Gilroy R."/>
        </authorList>
    </citation>
    <scope>NUCLEOTIDE SEQUENCE</scope>
    <source>
        <strain evidence="1">ChiBcec2-3848</strain>
    </source>
</reference>
<comment type="caution">
    <text evidence="1">The sequence shown here is derived from an EMBL/GenBank/DDBJ whole genome shotgun (WGS) entry which is preliminary data.</text>
</comment>
<dbReference type="InterPro" id="IPR013078">
    <property type="entry name" value="His_Pase_superF_clade-1"/>
</dbReference>
<sequence>MLKLLLIRHGKTYGNTLGRYIGGATDEPLCPEGIRLLQEKPYPEVSRIYVSPMIRCRQTAGLLYPDREQKEIPLFRECDFGIFENKNYQELSGEPAYQAWIDSSGTLPFPEGESMEDFRDRCCRGFEDCVEDAFGHSCSRAAAVVHGGTIMSIMSRYALPPQDYFCWQIKNGEYYELCLTKEQWEEKRQICSWKKG</sequence>
<proteinExistence type="predicted"/>
<evidence type="ECO:0000313" key="2">
    <source>
        <dbReference type="Proteomes" id="UP000823886"/>
    </source>
</evidence>
<dbReference type="InterPro" id="IPR050275">
    <property type="entry name" value="PGM_Phosphatase"/>
</dbReference>
<evidence type="ECO:0000313" key="1">
    <source>
        <dbReference type="EMBL" id="HJC63411.1"/>
    </source>
</evidence>
<accession>A0A9D2PPP3</accession>
<dbReference type="EMBL" id="DWVZ01000097">
    <property type="protein sequence ID" value="HJC63411.1"/>
    <property type="molecule type" value="Genomic_DNA"/>
</dbReference>
<organism evidence="1 2">
    <name type="scientific">Candidatus Blautia merdavium</name>
    <dbReference type="NCBI Taxonomy" id="2838494"/>
    <lineage>
        <taxon>Bacteria</taxon>
        <taxon>Bacillati</taxon>
        <taxon>Bacillota</taxon>
        <taxon>Clostridia</taxon>
        <taxon>Lachnospirales</taxon>
        <taxon>Lachnospiraceae</taxon>
        <taxon>Blautia</taxon>
    </lineage>
</organism>
<dbReference type="AlphaFoldDB" id="A0A9D2PPP3"/>
<dbReference type="GO" id="GO:0016791">
    <property type="term" value="F:phosphatase activity"/>
    <property type="evidence" value="ECO:0007669"/>
    <property type="project" value="TreeGrafter"/>
</dbReference>
<dbReference type="InterPro" id="IPR029033">
    <property type="entry name" value="His_PPase_superfam"/>
</dbReference>
<dbReference type="Pfam" id="PF00300">
    <property type="entry name" value="His_Phos_1"/>
    <property type="match status" value="1"/>
</dbReference>